<evidence type="ECO:0000313" key="6">
    <source>
        <dbReference type="EMBL" id="PEN97763.1"/>
    </source>
</evidence>
<dbReference type="EMBL" id="NUAN01000071">
    <property type="protein sequence ID" value="PEN97763.1"/>
    <property type="molecule type" value="Genomic_DNA"/>
</dbReference>
<feature type="transmembrane region" description="Helical" evidence="5">
    <location>
        <begin position="66"/>
        <end position="87"/>
    </location>
</feature>
<comment type="caution">
    <text evidence="6">The sequence shown here is derived from an EMBL/GenBank/DDBJ whole genome shotgun (WGS) entry which is preliminary data.</text>
</comment>
<dbReference type="RefSeq" id="WP_016084948.1">
    <property type="nucleotide sequence ID" value="NZ_NUAN01000071.1"/>
</dbReference>
<accession>A0A9X6UCF2</accession>
<keyword evidence="3 5" id="KW-1133">Transmembrane helix</keyword>
<gene>
    <name evidence="6" type="ORF">CN553_11970</name>
</gene>
<evidence type="ECO:0000313" key="7">
    <source>
        <dbReference type="Proteomes" id="UP000220691"/>
    </source>
</evidence>
<dbReference type="GO" id="GO:0016020">
    <property type="term" value="C:membrane"/>
    <property type="evidence" value="ECO:0007669"/>
    <property type="project" value="UniProtKB-SubCell"/>
</dbReference>
<comment type="subcellular location">
    <subcellularLocation>
        <location evidence="1">Membrane</location>
        <topology evidence="1">Multi-pass membrane protein</topology>
    </subcellularLocation>
</comment>
<keyword evidence="4 5" id="KW-0472">Membrane</keyword>
<dbReference type="Pfam" id="PF04193">
    <property type="entry name" value="PQ-loop"/>
    <property type="match status" value="1"/>
</dbReference>
<feature type="transmembrane region" description="Helical" evidence="5">
    <location>
        <begin position="6"/>
        <end position="30"/>
    </location>
</feature>
<protein>
    <recommendedName>
        <fullName evidence="8">PQ loop repeat protein</fullName>
    </recommendedName>
</protein>
<dbReference type="Proteomes" id="UP000220691">
    <property type="component" value="Unassembled WGS sequence"/>
</dbReference>
<organism evidence="6 7">
    <name type="scientific">Bacillus cereus</name>
    <dbReference type="NCBI Taxonomy" id="1396"/>
    <lineage>
        <taxon>Bacteria</taxon>
        <taxon>Bacillati</taxon>
        <taxon>Bacillota</taxon>
        <taxon>Bacilli</taxon>
        <taxon>Bacillales</taxon>
        <taxon>Bacillaceae</taxon>
        <taxon>Bacillus</taxon>
        <taxon>Bacillus cereus group</taxon>
    </lineage>
</organism>
<evidence type="ECO:0000256" key="4">
    <source>
        <dbReference type="ARBA" id="ARBA00023136"/>
    </source>
</evidence>
<keyword evidence="2 5" id="KW-0812">Transmembrane</keyword>
<evidence type="ECO:0000256" key="2">
    <source>
        <dbReference type="ARBA" id="ARBA00022692"/>
    </source>
</evidence>
<dbReference type="Gene3D" id="1.20.1280.290">
    <property type="match status" value="1"/>
</dbReference>
<feature type="transmembrane region" description="Helical" evidence="5">
    <location>
        <begin position="42"/>
        <end position="60"/>
    </location>
</feature>
<evidence type="ECO:0000256" key="1">
    <source>
        <dbReference type="ARBA" id="ARBA00004141"/>
    </source>
</evidence>
<evidence type="ECO:0008006" key="8">
    <source>
        <dbReference type="Google" id="ProtNLM"/>
    </source>
</evidence>
<name>A0A9X6UCF2_BACCE</name>
<dbReference type="AlphaFoldDB" id="A0A9X6UCF2"/>
<sequence>MTAQEIGYIFQTIGTICLLGAYVPQIIHLLKVKEAEGVSRGLWVVLGSGLFLILINMIIGETPIDVVVTEAINVLLIFYLYCLTVYYQNKKLKNKR</sequence>
<evidence type="ECO:0000256" key="3">
    <source>
        <dbReference type="ARBA" id="ARBA00022989"/>
    </source>
</evidence>
<reference evidence="6 7" key="1">
    <citation type="submission" date="2017-09" db="EMBL/GenBank/DDBJ databases">
        <title>Large-scale bioinformatics analysis of Bacillus genomes uncovers conserved roles of natural products in bacterial physiology.</title>
        <authorList>
            <consortium name="Agbiome Team Llc"/>
            <person name="Bleich R.M."/>
            <person name="Kirk G.J."/>
            <person name="Santa Maria K.C."/>
            <person name="Allen S.E."/>
            <person name="Farag S."/>
            <person name="Shank E.A."/>
            <person name="Bowers A."/>
        </authorList>
    </citation>
    <scope>NUCLEOTIDE SEQUENCE [LARGE SCALE GENOMIC DNA]</scope>
    <source>
        <strain evidence="6 7">AFS027647</strain>
    </source>
</reference>
<dbReference type="InterPro" id="IPR006603">
    <property type="entry name" value="PQ-loop_rpt"/>
</dbReference>
<evidence type="ECO:0000256" key="5">
    <source>
        <dbReference type="SAM" id="Phobius"/>
    </source>
</evidence>
<proteinExistence type="predicted"/>